<name>A0A4U8UMZ3_STECR</name>
<keyword evidence="1" id="KW-0472">Membrane</keyword>
<reference evidence="2 3" key="1">
    <citation type="journal article" date="2015" name="Genome Biol.">
        <title>Comparative genomics of Steinernema reveals deeply conserved gene regulatory networks.</title>
        <authorList>
            <person name="Dillman A.R."/>
            <person name="Macchietto M."/>
            <person name="Porter C.F."/>
            <person name="Rogers A."/>
            <person name="Williams B."/>
            <person name="Antoshechkin I."/>
            <person name="Lee M.M."/>
            <person name="Goodwin Z."/>
            <person name="Lu X."/>
            <person name="Lewis E.E."/>
            <person name="Goodrich-Blair H."/>
            <person name="Stock S.P."/>
            <person name="Adams B.J."/>
            <person name="Sternberg P.W."/>
            <person name="Mortazavi A."/>
        </authorList>
    </citation>
    <scope>NUCLEOTIDE SEQUENCE [LARGE SCALE GENOMIC DNA]</scope>
    <source>
        <strain evidence="2 3">ALL</strain>
    </source>
</reference>
<keyword evidence="3" id="KW-1185">Reference proteome</keyword>
<evidence type="ECO:0000313" key="2">
    <source>
        <dbReference type="EMBL" id="TMS34480.1"/>
    </source>
</evidence>
<comment type="caution">
    <text evidence="2">The sequence shown here is derived from an EMBL/GenBank/DDBJ whole genome shotgun (WGS) entry which is preliminary data.</text>
</comment>
<organism evidence="2 3">
    <name type="scientific">Steinernema carpocapsae</name>
    <name type="common">Entomopathogenic nematode</name>
    <dbReference type="NCBI Taxonomy" id="34508"/>
    <lineage>
        <taxon>Eukaryota</taxon>
        <taxon>Metazoa</taxon>
        <taxon>Ecdysozoa</taxon>
        <taxon>Nematoda</taxon>
        <taxon>Chromadorea</taxon>
        <taxon>Rhabditida</taxon>
        <taxon>Tylenchina</taxon>
        <taxon>Panagrolaimomorpha</taxon>
        <taxon>Strongyloidoidea</taxon>
        <taxon>Steinernematidae</taxon>
        <taxon>Steinernema</taxon>
    </lineage>
</organism>
<feature type="transmembrane region" description="Helical" evidence="1">
    <location>
        <begin position="15"/>
        <end position="37"/>
    </location>
</feature>
<keyword evidence="1" id="KW-1133">Transmembrane helix</keyword>
<reference evidence="2 3" key="2">
    <citation type="journal article" date="2019" name="G3 (Bethesda)">
        <title>Hybrid Assembly of the Genome of the Entomopathogenic Nematode Steinernema carpocapsae Identifies the X-Chromosome.</title>
        <authorList>
            <person name="Serra L."/>
            <person name="Macchietto M."/>
            <person name="Macias-Munoz A."/>
            <person name="McGill C.J."/>
            <person name="Rodriguez I.M."/>
            <person name="Rodriguez B."/>
            <person name="Murad R."/>
            <person name="Mortazavi A."/>
        </authorList>
    </citation>
    <scope>NUCLEOTIDE SEQUENCE [LARGE SCALE GENOMIC DNA]</scope>
    <source>
        <strain evidence="2 3">ALL</strain>
    </source>
</reference>
<dbReference type="Proteomes" id="UP000298663">
    <property type="component" value="Unassembled WGS sequence"/>
</dbReference>
<dbReference type="AlphaFoldDB" id="A0A4U8UMZ3"/>
<proteinExistence type="predicted"/>
<evidence type="ECO:0000313" key="3">
    <source>
        <dbReference type="Proteomes" id="UP000298663"/>
    </source>
</evidence>
<sequence>MTSCAPCECHYDGVILGSVLILAVAIIAAILIAYSVYCNRMVAMIRELIVVKEEVLNLRGQAQALSQCLSCRAQVKEELLKKMESYEKRKQAAAANKQAASVSKPIESEL</sequence>
<accession>A0A4U8UMZ3</accession>
<evidence type="ECO:0000256" key="1">
    <source>
        <dbReference type="SAM" id="Phobius"/>
    </source>
</evidence>
<protein>
    <submittedName>
        <fullName evidence="2">Uncharacterized protein</fullName>
    </submittedName>
</protein>
<keyword evidence="1" id="KW-0812">Transmembrane</keyword>
<dbReference type="EMBL" id="AZBU02000001">
    <property type="protein sequence ID" value="TMS34480.1"/>
    <property type="molecule type" value="Genomic_DNA"/>
</dbReference>
<gene>
    <name evidence="2" type="ORF">L596_002063</name>
</gene>